<reference evidence="1" key="2">
    <citation type="submission" date="2018-03" db="EMBL/GenBank/DDBJ databases">
        <title>The Triticum urartu genome reveals the dynamic nature of wheat genome evolution.</title>
        <authorList>
            <person name="Ling H."/>
            <person name="Ma B."/>
            <person name="Shi X."/>
            <person name="Liu H."/>
            <person name="Dong L."/>
            <person name="Sun H."/>
            <person name="Cao Y."/>
            <person name="Gao Q."/>
            <person name="Zheng S."/>
            <person name="Li Y."/>
            <person name="Yu Y."/>
            <person name="Du H."/>
            <person name="Qi M."/>
            <person name="Li Y."/>
            <person name="Yu H."/>
            <person name="Cui Y."/>
            <person name="Wang N."/>
            <person name="Chen C."/>
            <person name="Wu H."/>
            <person name="Zhao Y."/>
            <person name="Zhang J."/>
            <person name="Li Y."/>
            <person name="Zhou W."/>
            <person name="Zhang B."/>
            <person name="Hu W."/>
            <person name="Eijk M."/>
            <person name="Tang J."/>
            <person name="Witsenboer H."/>
            <person name="Zhao S."/>
            <person name="Li Z."/>
            <person name="Zhang A."/>
            <person name="Wang D."/>
            <person name="Liang C."/>
        </authorList>
    </citation>
    <scope>NUCLEOTIDE SEQUENCE [LARGE SCALE GENOMIC DNA]</scope>
    <source>
        <strain evidence="1">cv. G1812</strain>
    </source>
</reference>
<dbReference type="Proteomes" id="UP000015106">
    <property type="component" value="Chromosome 2"/>
</dbReference>
<evidence type="ECO:0000313" key="2">
    <source>
        <dbReference type="Proteomes" id="UP000015106"/>
    </source>
</evidence>
<reference evidence="2" key="1">
    <citation type="journal article" date="2013" name="Nature">
        <title>Draft genome of the wheat A-genome progenitor Triticum urartu.</title>
        <authorList>
            <person name="Ling H.Q."/>
            <person name="Zhao S."/>
            <person name="Liu D."/>
            <person name="Wang J."/>
            <person name="Sun H."/>
            <person name="Zhang C."/>
            <person name="Fan H."/>
            <person name="Li D."/>
            <person name="Dong L."/>
            <person name="Tao Y."/>
            <person name="Gao C."/>
            <person name="Wu H."/>
            <person name="Li Y."/>
            <person name="Cui Y."/>
            <person name="Guo X."/>
            <person name="Zheng S."/>
            <person name="Wang B."/>
            <person name="Yu K."/>
            <person name="Liang Q."/>
            <person name="Yang W."/>
            <person name="Lou X."/>
            <person name="Chen J."/>
            <person name="Feng M."/>
            <person name="Jian J."/>
            <person name="Zhang X."/>
            <person name="Luo G."/>
            <person name="Jiang Y."/>
            <person name="Liu J."/>
            <person name="Wang Z."/>
            <person name="Sha Y."/>
            <person name="Zhang B."/>
            <person name="Wu H."/>
            <person name="Tang D."/>
            <person name="Shen Q."/>
            <person name="Xue P."/>
            <person name="Zou S."/>
            <person name="Wang X."/>
            <person name="Liu X."/>
            <person name="Wang F."/>
            <person name="Yang Y."/>
            <person name="An X."/>
            <person name="Dong Z."/>
            <person name="Zhang K."/>
            <person name="Zhang X."/>
            <person name="Luo M.C."/>
            <person name="Dvorak J."/>
            <person name="Tong Y."/>
            <person name="Wang J."/>
            <person name="Yang H."/>
            <person name="Li Z."/>
            <person name="Wang D."/>
            <person name="Zhang A."/>
            <person name="Wang J."/>
        </authorList>
    </citation>
    <scope>NUCLEOTIDE SEQUENCE</scope>
    <source>
        <strain evidence="2">cv. G1812</strain>
    </source>
</reference>
<accession>A0A8R7P9U4</accession>
<reference evidence="1" key="3">
    <citation type="submission" date="2022-06" db="UniProtKB">
        <authorList>
            <consortium name="EnsemblPlants"/>
        </authorList>
    </citation>
    <scope>IDENTIFICATION</scope>
</reference>
<dbReference type="EnsemblPlants" id="TuG1812G0200000642.01.T01">
    <property type="protein sequence ID" value="TuG1812G0200000642.01.T01.cds400735"/>
    <property type="gene ID" value="TuG1812G0200000642.01"/>
</dbReference>
<sequence length="74" mass="7968">MDLLLLLGYTTRAASTLTATPPPRLAPASTPWGLRLLYILSARPLSIAFAATPYVASPSPTRASMKWMLTPSPR</sequence>
<dbReference type="AlphaFoldDB" id="A0A8R7P9U4"/>
<name>A0A8R7P9U4_TRIUA</name>
<proteinExistence type="predicted"/>
<keyword evidence="2" id="KW-1185">Reference proteome</keyword>
<evidence type="ECO:0000313" key="1">
    <source>
        <dbReference type="EnsemblPlants" id="TuG1812G0200000642.01.T01.cds400735"/>
    </source>
</evidence>
<dbReference type="Gramene" id="TuG1812G0200000642.01.T01">
    <property type="protein sequence ID" value="TuG1812G0200000642.01.T01.cds400735"/>
    <property type="gene ID" value="TuG1812G0200000642.01"/>
</dbReference>
<protein>
    <submittedName>
        <fullName evidence="1">Uncharacterized protein</fullName>
    </submittedName>
</protein>
<organism evidence="1 2">
    <name type="scientific">Triticum urartu</name>
    <name type="common">Red wild einkorn</name>
    <name type="synonym">Crithodium urartu</name>
    <dbReference type="NCBI Taxonomy" id="4572"/>
    <lineage>
        <taxon>Eukaryota</taxon>
        <taxon>Viridiplantae</taxon>
        <taxon>Streptophyta</taxon>
        <taxon>Embryophyta</taxon>
        <taxon>Tracheophyta</taxon>
        <taxon>Spermatophyta</taxon>
        <taxon>Magnoliopsida</taxon>
        <taxon>Liliopsida</taxon>
        <taxon>Poales</taxon>
        <taxon>Poaceae</taxon>
        <taxon>BOP clade</taxon>
        <taxon>Pooideae</taxon>
        <taxon>Triticodae</taxon>
        <taxon>Triticeae</taxon>
        <taxon>Triticinae</taxon>
        <taxon>Triticum</taxon>
    </lineage>
</organism>